<sequence length="544" mass="62259">MNTPNFRPVFAVLVLMLLAVPALSAQQKMVPLSSDAYDTVEQEFIRQGIAPPFNARPWSVEEFRFYYRQIGADIPAELMQEPDYHEPGLSVGFIPSVNLEAYAKTNPDGDEDYELPWLYGFGSRTPVVELGLDMFILESAYLGGDVELRQEYFATDKQGNPSNVNADFGFYDVQFPFTAYGTVGGPHWTLLAGRNDLALGPGRFEQLIVSDSPHWLDQLRLSAWWKNFKYSMALIYVQPYLTGSERQAAADYTTTDGDSSNIFPSKYFIFHRFDMKFFQRWNFAITEGLSWGGRPLDLRFLNPVGIMHNFYEWDYAASMLSLDTEVVPVKNLLLYGQFMFNSIQSSYEKQRYTDAAIPSAMGWMAGIQFEPRIEGAAEGLSVGFEYIHSDPWLYIREHSLNSFFWRRKALSNLEGGNPLISEPLGFSWGPDTVSYTFWTDIQGIAGVRNLDLDLRFSIVEDGEQDILTPYDTGEEAVTMRTPTGTPELWRILNIQPSYRLPERTWGRLSFWINTDILWLNNAFHDPGRREFDMQMTFGAGWSLQ</sequence>
<dbReference type="AlphaFoldDB" id="V5WLB6"/>
<evidence type="ECO:0000313" key="2">
    <source>
        <dbReference type="EMBL" id="AHC16450.1"/>
    </source>
</evidence>
<name>V5WLB6_9SPIO</name>
<dbReference type="eggNOG" id="ENOG50348TB">
    <property type="taxonomic scope" value="Bacteria"/>
</dbReference>
<protein>
    <recommendedName>
        <fullName evidence="4">Capsule assembly Wzi family protein</fullName>
    </recommendedName>
</protein>
<keyword evidence="1" id="KW-0732">Signal</keyword>
<evidence type="ECO:0000313" key="3">
    <source>
        <dbReference type="Proteomes" id="UP000018680"/>
    </source>
</evidence>
<gene>
    <name evidence="2" type="ORF">L21SP2_3108</name>
</gene>
<dbReference type="RefSeq" id="WP_024269346.1">
    <property type="nucleotide sequence ID" value="NC_023035.1"/>
</dbReference>
<dbReference type="EMBL" id="CP006939">
    <property type="protein sequence ID" value="AHC16450.1"/>
    <property type="molecule type" value="Genomic_DNA"/>
</dbReference>
<dbReference type="Gene3D" id="2.40.160.130">
    <property type="entry name" value="Capsule assembly protein Wzi"/>
    <property type="match status" value="1"/>
</dbReference>
<proteinExistence type="predicted"/>
<feature type="signal peptide" evidence="1">
    <location>
        <begin position="1"/>
        <end position="24"/>
    </location>
</feature>
<evidence type="ECO:0000256" key="1">
    <source>
        <dbReference type="SAM" id="SignalP"/>
    </source>
</evidence>
<dbReference type="InterPro" id="IPR038636">
    <property type="entry name" value="Wzi_sf"/>
</dbReference>
<dbReference type="STRING" id="1307761.L21SP2_3108"/>
<dbReference type="OrthoDB" id="366890at2"/>
<evidence type="ECO:0008006" key="4">
    <source>
        <dbReference type="Google" id="ProtNLM"/>
    </source>
</evidence>
<organism evidence="2 3">
    <name type="scientific">Salinispira pacifica</name>
    <dbReference type="NCBI Taxonomy" id="1307761"/>
    <lineage>
        <taxon>Bacteria</taxon>
        <taxon>Pseudomonadati</taxon>
        <taxon>Spirochaetota</taxon>
        <taxon>Spirochaetia</taxon>
        <taxon>Spirochaetales</taxon>
        <taxon>Spirochaetaceae</taxon>
        <taxon>Salinispira</taxon>
    </lineage>
</organism>
<reference evidence="2 3" key="1">
    <citation type="journal article" date="2015" name="Stand. Genomic Sci.">
        <title>Complete genome sequence and description of Salinispira pacifica gen. nov., sp. nov., a novel spirochaete isolated form a hypersaline microbial mat.</title>
        <authorList>
            <person name="Ben Hania W."/>
            <person name="Joseph M."/>
            <person name="Schumann P."/>
            <person name="Bunk B."/>
            <person name="Fiebig A."/>
            <person name="Sproer C."/>
            <person name="Klenk H.P."/>
            <person name="Fardeau M.L."/>
            <person name="Spring S."/>
        </authorList>
    </citation>
    <scope>NUCLEOTIDE SEQUENCE [LARGE SCALE GENOMIC DNA]</scope>
    <source>
        <strain evidence="2 3">L21-RPul-D2</strain>
    </source>
</reference>
<keyword evidence="3" id="KW-1185">Reference proteome</keyword>
<accession>V5WLB6</accession>
<dbReference type="HOGENOM" id="CLU_032724_0_0_12"/>
<feature type="chain" id="PRO_5004743142" description="Capsule assembly Wzi family protein" evidence="1">
    <location>
        <begin position="25"/>
        <end position="544"/>
    </location>
</feature>
<dbReference type="KEGG" id="slr:L21SP2_3108"/>
<dbReference type="Proteomes" id="UP000018680">
    <property type="component" value="Chromosome"/>
</dbReference>